<dbReference type="Pfam" id="PF13555">
    <property type="entry name" value="AAA_29"/>
    <property type="match status" value="1"/>
</dbReference>
<feature type="region of interest" description="Disordered" evidence="2">
    <location>
        <begin position="531"/>
        <end position="558"/>
    </location>
</feature>
<feature type="compositionally biased region" description="Polar residues" evidence="2">
    <location>
        <begin position="893"/>
        <end position="903"/>
    </location>
</feature>
<dbReference type="KEGG" id="ajp:AMJAP_2568"/>
<dbReference type="RefSeq" id="WP_019620033.1">
    <property type="nucleotide sequence ID" value="NZ_AP014545.1"/>
</dbReference>
<feature type="coiled-coil region" evidence="1">
    <location>
        <begin position="956"/>
        <end position="1035"/>
    </location>
</feature>
<feature type="coiled-coil region" evidence="1">
    <location>
        <begin position="496"/>
        <end position="523"/>
    </location>
</feature>
<keyword evidence="3" id="KW-0378">Hydrolase</keyword>
<dbReference type="AlphaFoldDB" id="A0A7R6PDP2"/>
<dbReference type="OrthoDB" id="9795626at2"/>
<gene>
    <name evidence="3" type="primary">sbcC</name>
    <name evidence="3" type="ORF">AMJAP_2568</name>
</gene>
<keyword evidence="3" id="KW-0269">Exonuclease</keyword>
<feature type="compositionally biased region" description="Basic and acidic residues" evidence="2">
    <location>
        <begin position="534"/>
        <end position="558"/>
    </location>
</feature>
<dbReference type="Proteomes" id="UP000595663">
    <property type="component" value="Chromosome"/>
</dbReference>
<dbReference type="InterPro" id="IPR027417">
    <property type="entry name" value="P-loop_NTPase"/>
</dbReference>
<feature type="coiled-coil region" evidence="1">
    <location>
        <begin position="193"/>
        <end position="238"/>
    </location>
</feature>
<name>A0A7R6PDP2_9GAMM</name>
<feature type="coiled-coil region" evidence="1">
    <location>
        <begin position="705"/>
        <end position="753"/>
    </location>
</feature>
<keyword evidence="1" id="KW-0175">Coiled coil</keyword>
<evidence type="ECO:0000256" key="2">
    <source>
        <dbReference type="SAM" id="MobiDB-lite"/>
    </source>
</evidence>
<dbReference type="Pfam" id="PF13558">
    <property type="entry name" value="SbcC_Walker_B"/>
    <property type="match status" value="1"/>
</dbReference>
<dbReference type="EMBL" id="AP014545">
    <property type="protein sequence ID" value="BBB27156.1"/>
    <property type="molecule type" value="Genomic_DNA"/>
</dbReference>
<reference evidence="3 4" key="1">
    <citation type="journal article" date="2008" name="Int. J. Syst. Evol. Microbiol.">
        <title>Amphritea japonica sp. nov. and Amphritea balenae sp. nov., isolated from the sediment adjacent to sperm whale carcasses off Kagoshima, Japan.</title>
        <authorList>
            <person name="Miyazaki M."/>
            <person name="Nogi Y."/>
            <person name="Fujiwara Y."/>
            <person name="Kawato M."/>
            <person name="Nagahama T."/>
            <person name="Kubokawa K."/>
            <person name="Horikoshi K."/>
        </authorList>
    </citation>
    <scope>NUCLEOTIDE SEQUENCE [LARGE SCALE GENOMIC DNA]</scope>
    <source>
        <strain evidence="3 4">ATCC BAA-1530</strain>
    </source>
</reference>
<dbReference type="SUPFAM" id="SSF52540">
    <property type="entry name" value="P-loop containing nucleoside triphosphate hydrolases"/>
    <property type="match status" value="2"/>
</dbReference>
<feature type="coiled-coil region" evidence="1">
    <location>
        <begin position="616"/>
        <end position="671"/>
    </location>
</feature>
<dbReference type="GO" id="GO:0016887">
    <property type="term" value="F:ATP hydrolysis activity"/>
    <property type="evidence" value="ECO:0007669"/>
    <property type="project" value="InterPro"/>
</dbReference>
<accession>A0A7R6PDP2</accession>
<sequence length="1224" mass="138540">MKILSLQFKNLNSLKGEWKIDFTQSPFVDNGLFAITGPTGAGKTTLLDAICVALYHQTPRLGQISASTNEIMTRGTAECSAEVQFEVKGKAYRAHWSMRRSRGKSDGNLQQADVELAEVVTGNVLATQIKQKNETIERITGLDFSRFTKSMLLSQGEFAAFLNAKEAERAELLEELTGTEIYGRISEQVHLHFAEAKQKLAELNSQAKGVQLLTGEAKQQLQEELTLLQQQQAEHKINVSASSAHLNWWQQHDRGLQEIIANTERLEAVKEQQTLAQPALLRLQQSEPAEQLRIPFTLLQEAQLQRDNSEKLYNEKQISEQGVKVQMETAAASFDQQRVLLEETKKQHEQQELLINDQVVPLDQNISAEQLRLNDKDNSIKEIVSKRDVDQQQLTSLNKQIKTEVVELEVVDQYLLQHKADGSLKQYLGQWQIQAEQILLEEAGLTQLINKTTGLQQQLTQQQNSHAADDKQYQAAMAETGKLEQVWQQANGASVAASEQGDIDTLEQQRERLNTSYTQLLQLQPLSHRWQQLDTERQEKQATEKSEQARQKTVKQTRDQLRAQYKKQEQLVKALSKLVTQDEQLAQFRADLQAGEECPLCGSHDHPRLTGEVSDLSQAIKDREAAEQELNAIKEQGQDTAAALTSVERHLQELVQRLSAIKTEQSALEQQWQQITRALNLSFPISDSQSLQQYEAAEQVKRQQSADAIQQLKALNKQRDDAKQQWDNALRSAEQLKNRLELSEQAITNLSRSLLEVQQDKAKRSEQVIVQRESFTAQLTEQGYRPPVSEELQEWLEAKQLDAKQWDEFSGKKEQLTSHLNRFSLEQTHCEKQLTGLEKQLTQLQQERELLSESLQRLKTQRSEIFGEKVVSQARTESQAQLQSAEATHKTAQESSHQLSSAHKAQLAELNNQQQALNVSQTRLEARKSSWLTALSDSPFRTEEAFQQALLSEPERKVLQDKKRQLDSELAQAKALLDNAEQALTTVQENPLAVEYQKIPKEDIEAQISELNNTVEQLARRVGEISNELASDQNRRKDQQALFDEIEAYTEHYDDIQYLHSLIGSQKGDKFRKFAQGLTLDNLVHLANQQLERLHGRYLLKRKQDAGLELSVLDTWQGDIERDTKTLSGGESFLVSLALALALSDLVSHKTSIDSLFLDEGFGTLDSETLDIALDALDNLNASGKMIGVISHIEAMKERIPVQLRVVKKSGLGISELGAEYRVA</sequence>
<keyword evidence="3" id="KW-0540">Nuclease</keyword>
<feature type="region of interest" description="Disordered" evidence="2">
    <location>
        <begin position="880"/>
        <end position="904"/>
    </location>
</feature>
<dbReference type="PANTHER" id="PTHR32114:SF2">
    <property type="entry name" value="ABC TRANSPORTER ABCH.3"/>
    <property type="match status" value="1"/>
</dbReference>
<organism evidence="3 4">
    <name type="scientific">Amphritea japonica ATCC BAA-1530</name>
    <dbReference type="NCBI Taxonomy" id="1278309"/>
    <lineage>
        <taxon>Bacteria</taxon>
        <taxon>Pseudomonadati</taxon>
        <taxon>Pseudomonadota</taxon>
        <taxon>Gammaproteobacteria</taxon>
        <taxon>Oceanospirillales</taxon>
        <taxon>Oceanospirillaceae</taxon>
        <taxon>Amphritea</taxon>
    </lineage>
</organism>
<evidence type="ECO:0000256" key="1">
    <source>
        <dbReference type="SAM" id="Coils"/>
    </source>
</evidence>
<keyword evidence="4" id="KW-1185">Reference proteome</keyword>
<feature type="coiled-coil region" evidence="1">
    <location>
        <begin position="299"/>
        <end position="351"/>
    </location>
</feature>
<protein>
    <submittedName>
        <fullName evidence="3">Exonuclease SbcC</fullName>
    </submittedName>
</protein>
<evidence type="ECO:0000313" key="4">
    <source>
        <dbReference type="Proteomes" id="UP000595663"/>
    </source>
</evidence>
<dbReference type="GO" id="GO:0004527">
    <property type="term" value="F:exonuclease activity"/>
    <property type="evidence" value="ECO:0007669"/>
    <property type="project" value="UniProtKB-KW"/>
</dbReference>
<evidence type="ECO:0000313" key="3">
    <source>
        <dbReference type="EMBL" id="BBB27156.1"/>
    </source>
</evidence>
<dbReference type="GO" id="GO:0006302">
    <property type="term" value="P:double-strand break repair"/>
    <property type="evidence" value="ECO:0007669"/>
    <property type="project" value="InterPro"/>
</dbReference>
<proteinExistence type="predicted"/>
<dbReference type="Gene3D" id="3.40.50.300">
    <property type="entry name" value="P-loop containing nucleotide triphosphate hydrolases"/>
    <property type="match status" value="2"/>
</dbReference>
<dbReference type="PANTHER" id="PTHR32114">
    <property type="entry name" value="ABC TRANSPORTER ABCH.3"/>
    <property type="match status" value="1"/>
</dbReference>